<comment type="caution">
    <text evidence="2">The sequence shown here is derived from an EMBL/GenBank/DDBJ whole genome shotgun (WGS) entry which is preliminary data.</text>
</comment>
<feature type="region of interest" description="Disordered" evidence="1">
    <location>
        <begin position="1164"/>
        <end position="1183"/>
    </location>
</feature>
<sequence>MAMSSKFDLSSDSPDRQIYTSGQRGSHLAARMDRSSSFRETMGNPILSSLPNMTRSSAVVVQGDVVNFFQCLRFDPKVVASDHKSSRQGDFKRHVNAALGISADDSTGSLKGKVVSSPSPEQIKRVKTGLRESSVKGRERVKIFNEALSAFNKFFPSIPSKKRSRSEGYSNDRPNASVSSDQSVLTPGLGKMGIQNHSATSGFELEQKKPEEQTKNAIPNKRTRTSLVDVRGNSLVRSSVTVDKDREVLRFANSGAVQGDQTLSIGVDGWEKKKMKKKRSGIKPDVSSSVLSTKPIDGYREPKQGAPQIPVTDARSRLNIDSHVFRPGVSNNAVGVGKTDGISQSTGLSVRSITPRTDLDSGSLQIDRREHPLGSDKERMNVRAVNKESVRDDFNSVSPISGAKMNLSIRAPRSGSAITSKFSPVFHRATAPNDWELSHCTNKPPAVGANNRKRTVSAQSSSPPVAHWANHRPQKISQTARRKNLVPIVNNDESPTLDSVSDVSGNVIGAGFARRLKLKGDTLLSAVLSESEESGATEVKSKDKSRKSDEMDEKAGQNVQKISPLGLPSRKNKLVSGEDLGDGIRRKGRIGRGFSSTRYLMPTAVEKLGNVGTAKQLRSARLGLDKNESKTGRPPTRKLSDRKAYSRQKHTTVNATEDFLDDGHEELLAAASAVINPDQMFSSSFWRQMEPFFGFISNVDIAHLKQQGSIVYAALSATQVHSDPNNCSTVPNGYGLFDHEREVGHAAETRTSELLPDQFVHEEREIPLSQILLAAIISEEDCTHGNGDLEFDAHGVGFELDEELGSNCVNHLDNFHFSGHAAFNGYKVTGKPDHVETDIDISGIPNMNINSNFRHTVNGVLSDHALVPEMVCSKFQNDNMKIEEKLSLEVHSLGIFPEPLVSLLPHLGYPSLFHHFFPAFDLGLDHEAGAKILLTYTIYYIILLIQPDMQMDDEGICGYISKLEENHHGQVSKKKGLLVKLLKHASEIKELQEKEFEQRAHDKLVTMAYEKHMRDNMGILEASNEFFLLNCLMIQVWRIELGEMQHFSIVLKSEGVNEVSSGYMARRKQLKYVTCWGPNAGGGKGSSNKMAKQAALAFVKRTLEQCHKFEVTGNSCFSEPLFRDMFLSGTAHLSGSQSVDTPTNDESAKLYGNTSTRPLEARVSASMGSQPSPQTLPLGNEDSYISNPSDLLPPFNHLSEQITGKEDMLSNRVKKRELLLDGVGCTVGSPSSAPSVIGGSLLSITKGKRSERDREGKGHIREILSRNGTNKIGRPTFSNAKGERKTKTKPKQKTQLSVSMNGLAGKISEQPKTTLPSEAKSSENNTNSKAKENDGFVLDALDDAIDLSNLQLPGIDDNQGQDLGSWLNIDDDGLQEHGDIDFMGLEIPMDDLADLKMMV</sequence>
<evidence type="ECO:0000256" key="1">
    <source>
        <dbReference type="SAM" id="MobiDB-lite"/>
    </source>
</evidence>
<dbReference type="PANTHER" id="PTHR31115">
    <property type="entry name" value="OS05G0107300 PROTEIN"/>
    <property type="match status" value="1"/>
</dbReference>
<gene>
    <name evidence="2" type="ORF">POTOM_057074</name>
</gene>
<dbReference type="OrthoDB" id="1915143at2759"/>
<keyword evidence="3" id="KW-1185">Reference proteome</keyword>
<feature type="compositionally biased region" description="Polar residues" evidence="1">
    <location>
        <begin position="167"/>
        <end position="185"/>
    </location>
</feature>
<feature type="region of interest" description="Disordered" evidence="1">
    <location>
        <begin position="276"/>
        <end position="308"/>
    </location>
</feature>
<reference evidence="2" key="1">
    <citation type="journal article" date="2020" name="bioRxiv">
        <title>Hybrid origin of Populus tomentosa Carr. identified through genome sequencing and phylogenomic analysis.</title>
        <authorList>
            <person name="An X."/>
            <person name="Gao K."/>
            <person name="Chen Z."/>
            <person name="Li J."/>
            <person name="Yang X."/>
            <person name="Yang X."/>
            <person name="Zhou J."/>
            <person name="Guo T."/>
            <person name="Zhao T."/>
            <person name="Huang S."/>
            <person name="Miao D."/>
            <person name="Khan W.U."/>
            <person name="Rao P."/>
            <person name="Ye M."/>
            <person name="Lei B."/>
            <person name="Liao W."/>
            <person name="Wang J."/>
            <person name="Ji L."/>
            <person name="Li Y."/>
            <person name="Guo B."/>
            <person name="Mustafa N.S."/>
            <person name="Li S."/>
            <person name="Yun Q."/>
            <person name="Keller S.R."/>
            <person name="Mao J."/>
            <person name="Zhang R."/>
            <person name="Strauss S.H."/>
        </authorList>
    </citation>
    <scope>NUCLEOTIDE SEQUENCE</scope>
    <source>
        <strain evidence="2">GM15</strain>
        <tissue evidence="2">Leaf</tissue>
    </source>
</reference>
<evidence type="ECO:0000313" key="2">
    <source>
        <dbReference type="EMBL" id="KAG6739476.1"/>
    </source>
</evidence>
<feature type="region of interest" description="Disordered" evidence="1">
    <location>
        <begin position="159"/>
        <end position="196"/>
    </location>
</feature>
<feature type="compositionally biased region" description="Polar residues" evidence="1">
    <location>
        <begin position="7"/>
        <end position="24"/>
    </location>
</feature>
<feature type="region of interest" description="Disordered" evidence="1">
    <location>
        <begin position="1"/>
        <end position="37"/>
    </location>
</feature>
<dbReference type="Proteomes" id="UP000886885">
    <property type="component" value="Chromosome 18D"/>
</dbReference>
<feature type="region of interest" description="Disordered" evidence="1">
    <location>
        <begin position="623"/>
        <end position="648"/>
    </location>
</feature>
<dbReference type="PANTHER" id="PTHR31115:SF3">
    <property type="entry name" value="EXPRESSED PROTEIN"/>
    <property type="match status" value="1"/>
</dbReference>
<protein>
    <submittedName>
        <fullName evidence="2">Uncharacterized protein</fullName>
    </submittedName>
</protein>
<accession>A0A8X8BXG1</accession>
<feature type="region of interest" description="Disordered" evidence="1">
    <location>
        <begin position="529"/>
        <end position="587"/>
    </location>
</feature>
<feature type="region of interest" description="Disordered" evidence="1">
    <location>
        <begin position="1265"/>
        <end position="1334"/>
    </location>
</feature>
<name>A0A8X8BXG1_POPTO</name>
<evidence type="ECO:0000313" key="3">
    <source>
        <dbReference type="Proteomes" id="UP000886885"/>
    </source>
</evidence>
<organism evidence="2 3">
    <name type="scientific">Populus tomentosa</name>
    <name type="common">Chinese white poplar</name>
    <dbReference type="NCBI Taxonomy" id="118781"/>
    <lineage>
        <taxon>Eukaryota</taxon>
        <taxon>Viridiplantae</taxon>
        <taxon>Streptophyta</taxon>
        <taxon>Embryophyta</taxon>
        <taxon>Tracheophyta</taxon>
        <taxon>Spermatophyta</taxon>
        <taxon>Magnoliopsida</taxon>
        <taxon>eudicotyledons</taxon>
        <taxon>Gunneridae</taxon>
        <taxon>Pentapetalae</taxon>
        <taxon>rosids</taxon>
        <taxon>fabids</taxon>
        <taxon>Malpighiales</taxon>
        <taxon>Salicaceae</taxon>
        <taxon>Saliceae</taxon>
        <taxon>Populus</taxon>
    </lineage>
</organism>
<proteinExistence type="predicted"/>
<feature type="compositionally biased region" description="Polar residues" evidence="1">
    <location>
        <begin position="1166"/>
        <end position="1183"/>
    </location>
</feature>
<feature type="compositionally biased region" description="Basic and acidic residues" evidence="1">
    <location>
        <begin position="539"/>
        <end position="555"/>
    </location>
</feature>
<dbReference type="EMBL" id="JAAWWB010000036">
    <property type="protein sequence ID" value="KAG6739476.1"/>
    <property type="molecule type" value="Genomic_DNA"/>
</dbReference>